<protein>
    <submittedName>
        <fullName evidence="1">Uncharacterized protein</fullName>
    </submittedName>
</protein>
<evidence type="ECO:0000313" key="2">
    <source>
        <dbReference type="Proteomes" id="UP000236416"/>
    </source>
</evidence>
<reference evidence="1 2" key="1">
    <citation type="submission" date="2018-01" db="EMBL/GenBank/DDBJ databases">
        <title>Genomic Sequence of Chromobacterium MWU13-2610 from wild cranberry bogs within the Cape Cod National Seashore.</title>
        <authorList>
            <person name="O'Hara-Hanley K."/>
            <person name="Soby S."/>
            <person name="Harrison A."/>
        </authorList>
    </citation>
    <scope>NUCLEOTIDE SEQUENCE [LARGE SCALE GENOMIC DNA]</scope>
    <source>
        <strain evidence="1 2">MWU13-2610</strain>
    </source>
</reference>
<organism evidence="1 2">
    <name type="scientific">Chromobacterium sinusclupearum</name>
    <dbReference type="NCBI Taxonomy" id="2077146"/>
    <lineage>
        <taxon>Bacteria</taxon>
        <taxon>Pseudomonadati</taxon>
        <taxon>Pseudomonadota</taxon>
        <taxon>Betaproteobacteria</taxon>
        <taxon>Neisseriales</taxon>
        <taxon>Chromobacteriaceae</taxon>
        <taxon>Chromobacterium</taxon>
    </lineage>
</organism>
<gene>
    <name evidence="1" type="ORF">C2134_20190</name>
</gene>
<dbReference type="AlphaFoldDB" id="A0A2K4MIF6"/>
<keyword evidence="2" id="KW-1185">Reference proteome</keyword>
<name>A0A2K4MIF6_9NEIS</name>
<dbReference type="EMBL" id="PPTF01000098">
    <property type="protein sequence ID" value="POA96866.1"/>
    <property type="molecule type" value="Genomic_DNA"/>
</dbReference>
<sequence>MLGPSKQVMRRAYPYAIIGPTLFSNDICMNMSAARIYVNSATRNRNFFQRRQNRNAQNISDFLILCELLRLLFVLHFISP</sequence>
<accession>A0A2K4MIF6</accession>
<proteinExistence type="predicted"/>
<comment type="caution">
    <text evidence="1">The sequence shown here is derived from an EMBL/GenBank/DDBJ whole genome shotgun (WGS) entry which is preliminary data.</text>
</comment>
<dbReference type="Proteomes" id="UP000236416">
    <property type="component" value="Unassembled WGS sequence"/>
</dbReference>
<evidence type="ECO:0000313" key="1">
    <source>
        <dbReference type="EMBL" id="POA96866.1"/>
    </source>
</evidence>